<dbReference type="InterPro" id="IPR025699">
    <property type="entry name" value="ABC2_memb-like"/>
</dbReference>
<dbReference type="Pfam" id="PF23357">
    <property type="entry name" value="DUF7088"/>
    <property type="match status" value="1"/>
</dbReference>
<keyword evidence="6" id="KW-0175">Coiled coil</keyword>
<dbReference type="EMBL" id="CP036298">
    <property type="protein sequence ID" value="QDV24148.1"/>
    <property type="molecule type" value="Genomic_DNA"/>
</dbReference>
<dbReference type="InterPro" id="IPR055396">
    <property type="entry name" value="DUF7088"/>
</dbReference>
<feature type="transmembrane region" description="Helical" evidence="8">
    <location>
        <begin position="55"/>
        <end position="74"/>
    </location>
</feature>
<feature type="region of interest" description="Disordered" evidence="7">
    <location>
        <begin position="733"/>
        <end position="769"/>
    </location>
</feature>
<dbReference type="PANTHER" id="PTHR30294:SF29">
    <property type="entry name" value="MULTIDRUG ABC TRANSPORTER PERMEASE YBHS-RELATED"/>
    <property type="match status" value="1"/>
</dbReference>
<protein>
    <submittedName>
        <fullName evidence="11">ABC-type uncharacterized transport system</fullName>
    </submittedName>
</protein>
<sequence>MSPQIIALFAPMLKLVVIDLILGLIAFLLLGLLAKRKRAAHAVLKRNFLGYFSNPTGYVFLCIFVLLTSMAAFWPHEFFNSNLANLEQLNYWFPIIMLFFIPAITMSIWADEKRQGTDELLLTLPADDFDIVIGKYLSSASIYTVSLLFSQISTFLVLLFLSKGEVDTGLFVANYVGYWFIGLAMLSIGMIASFLTPNLTVGFILGALFNAPLVFASMSDVISSTNAWSRTVSMFSIQEQFDNFGRGVVSIAPIAFFTLVLTFGLYFCMVLIGRRHWSGGKDGNTRFLHYLARISLLGVIVFATSYFLRNNDRPRYDATEGQVSSLSPKTRSVIRTLSPERPIVIDAYISSNIPEQYAKTRYDLLTLLKEFQAMASSRNVKLQVQINDNLEPSGEIAARAEKQYGIRSQVVRVRERGAFKDQEILLGAAVRSGLSKVVIPFFESGIPVEYELVRSIDTVAQPKRRKLGVVRTDANFMGGFSMAGGNFQQLPKQPIIEELEKQYEVEEVDPSSPISTDAYDVLFVAQPSSLNPQQLPNLVAAIAAGVPTAIFEDPFPFAFQGLPATGEPKQPQGGMMGMGGQPPEPKGDILELWKTLGLNIPTHAGMGGINPDIVWQSYNPHRKLENIQNANDAWLFVLESPVEGEDYLSQESKITANLRELMFLFAGAIDKEDNRDDLKITNLVTTRPDASGLISFDNLQNQMRTGGSSAQLKVLQGPPTGSQTLAVLIEGVAPQAAESSDEEATETAEAKEEEEPAADSEATSNAEDASARPIRAVYVTDVDFMHQFFSENRKRPEQFEELDLRLQNIVFALNVVDVLAGEENYPTIRSHEARHITLGLFEDQAEKYRNEESDNQKEFQEKFNKELQAAEEENQKTLAKFQEKVDRLQKEGAVDSSKFQELSALTQQLFDQRGMLERKLAIQREKMTVERDAAIRISRRDAERKILQLQNRYKMLAIFLPPIPPLLVGAGVFVTRRVREREGIAKNRLR</sequence>
<organism evidence="11 12">
    <name type="scientific">Aureliella helgolandensis</name>
    <dbReference type="NCBI Taxonomy" id="2527968"/>
    <lineage>
        <taxon>Bacteria</taxon>
        <taxon>Pseudomonadati</taxon>
        <taxon>Planctomycetota</taxon>
        <taxon>Planctomycetia</taxon>
        <taxon>Pirellulales</taxon>
        <taxon>Pirellulaceae</taxon>
        <taxon>Aureliella</taxon>
    </lineage>
</organism>
<feature type="transmembrane region" description="Helical" evidence="8">
    <location>
        <begin position="12"/>
        <end position="34"/>
    </location>
</feature>
<evidence type="ECO:0000256" key="4">
    <source>
        <dbReference type="ARBA" id="ARBA00022989"/>
    </source>
</evidence>
<dbReference type="OrthoDB" id="9794512at2"/>
<evidence type="ECO:0000259" key="10">
    <source>
        <dbReference type="Pfam" id="PF23357"/>
    </source>
</evidence>
<dbReference type="InterPro" id="IPR019196">
    <property type="entry name" value="ABC_transp_unknown"/>
</dbReference>
<dbReference type="Pfam" id="PF09822">
    <property type="entry name" value="ABC_transp_aux"/>
    <property type="match status" value="1"/>
</dbReference>
<feature type="transmembrane region" description="Helical" evidence="8">
    <location>
        <begin position="203"/>
        <end position="228"/>
    </location>
</feature>
<feature type="transmembrane region" description="Helical" evidence="8">
    <location>
        <begin position="89"/>
        <end position="110"/>
    </location>
</feature>
<accession>A0A518G6C9</accession>
<keyword evidence="5 8" id="KW-0472">Membrane</keyword>
<feature type="transmembrane region" description="Helical" evidence="8">
    <location>
        <begin position="248"/>
        <end position="269"/>
    </location>
</feature>
<gene>
    <name evidence="11" type="ORF">Q31a_24610</name>
</gene>
<reference evidence="11 12" key="1">
    <citation type="submission" date="2019-02" db="EMBL/GenBank/DDBJ databases">
        <title>Deep-cultivation of Planctomycetes and their phenomic and genomic characterization uncovers novel biology.</title>
        <authorList>
            <person name="Wiegand S."/>
            <person name="Jogler M."/>
            <person name="Boedeker C."/>
            <person name="Pinto D."/>
            <person name="Vollmers J."/>
            <person name="Rivas-Marin E."/>
            <person name="Kohn T."/>
            <person name="Peeters S.H."/>
            <person name="Heuer A."/>
            <person name="Rast P."/>
            <person name="Oberbeckmann S."/>
            <person name="Bunk B."/>
            <person name="Jeske O."/>
            <person name="Meyerdierks A."/>
            <person name="Storesund J.E."/>
            <person name="Kallscheuer N."/>
            <person name="Luecker S."/>
            <person name="Lage O.M."/>
            <person name="Pohl T."/>
            <person name="Merkel B.J."/>
            <person name="Hornburger P."/>
            <person name="Mueller R.-W."/>
            <person name="Bruemmer F."/>
            <person name="Labrenz M."/>
            <person name="Spormann A.M."/>
            <person name="Op den Camp H."/>
            <person name="Overmann J."/>
            <person name="Amann R."/>
            <person name="Jetten M.S.M."/>
            <person name="Mascher T."/>
            <person name="Medema M.H."/>
            <person name="Devos D.P."/>
            <person name="Kaster A.-K."/>
            <person name="Ovreas L."/>
            <person name="Rohde M."/>
            <person name="Galperin M.Y."/>
            <person name="Jogler C."/>
        </authorList>
    </citation>
    <scope>NUCLEOTIDE SEQUENCE [LARGE SCALE GENOMIC DNA]</scope>
    <source>
        <strain evidence="11 12">Q31a</strain>
    </source>
</reference>
<dbReference type="InterPro" id="IPR051449">
    <property type="entry name" value="ABC-2_transporter_component"/>
</dbReference>
<keyword evidence="4 8" id="KW-1133">Transmembrane helix</keyword>
<evidence type="ECO:0000256" key="8">
    <source>
        <dbReference type="SAM" id="Phobius"/>
    </source>
</evidence>
<evidence type="ECO:0000256" key="6">
    <source>
        <dbReference type="SAM" id="Coils"/>
    </source>
</evidence>
<evidence type="ECO:0000256" key="2">
    <source>
        <dbReference type="ARBA" id="ARBA00022475"/>
    </source>
</evidence>
<feature type="domain" description="DUF7088" evidence="10">
    <location>
        <begin position="321"/>
        <end position="430"/>
    </location>
</feature>
<name>A0A518G6C9_9BACT</name>
<feature type="compositionally biased region" description="Acidic residues" evidence="7">
    <location>
        <begin position="739"/>
        <end position="758"/>
    </location>
</feature>
<dbReference type="GO" id="GO:0005886">
    <property type="term" value="C:plasma membrane"/>
    <property type="evidence" value="ECO:0007669"/>
    <property type="project" value="UniProtKB-SubCell"/>
</dbReference>
<dbReference type="RefSeq" id="WP_145077599.1">
    <property type="nucleotide sequence ID" value="NZ_CP036298.1"/>
</dbReference>
<keyword evidence="3 8" id="KW-0812">Transmembrane</keyword>
<evidence type="ECO:0000256" key="1">
    <source>
        <dbReference type="ARBA" id="ARBA00004651"/>
    </source>
</evidence>
<evidence type="ECO:0000256" key="3">
    <source>
        <dbReference type="ARBA" id="ARBA00022692"/>
    </source>
</evidence>
<comment type="subcellular location">
    <subcellularLocation>
        <location evidence="1">Cell membrane</location>
        <topology evidence="1">Multi-pass membrane protein</topology>
    </subcellularLocation>
</comment>
<dbReference type="PANTHER" id="PTHR30294">
    <property type="entry name" value="MEMBRANE COMPONENT OF ABC TRANSPORTER YHHJ-RELATED"/>
    <property type="match status" value="1"/>
</dbReference>
<dbReference type="Pfam" id="PF13346">
    <property type="entry name" value="ABC2_membrane_5"/>
    <property type="match status" value="1"/>
</dbReference>
<dbReference type="AlphaFoldDB" id="A0A518G6C9"/>
<keyword evidence="12" id="KW-1185">Reference proteome</keyword>
<feature type="transmembrane region" description="Helical" evidence="8">
    <location>
        <begin position="176"/>
        <end position="196"/>
    </location>
</feature>
<feature type="transmembrane region" description="Helical" evidence="8">
    <location>
        <begin position="290"/>
        <end position="308"/>
    </location>
</feature>
<keyword evidence="2" id="KW-1003">Cell membrane</keyword>
<evidence type="ECO:0000256" key="5">
    <source>
        <dbReference type="ARBA" id="ARBA00023136"/>
    </source>
</evidence>
<evidence type="ECO:0000256" key="7">
    <source>
        <dbReference type="SAM" id="MobiDB-lite"/>
    </source>
</evidence>
<dbReference type="KEGG" id="ahel:Q31a_24610"/>
<evidence type="ECO:0000313" key="12">
    <source>
        <dbReference type="Proteomes" id="UP000318017"/>
    </source>
</evidence>
<feature type="domain" description="ABC-type uncharacterised transport system" evidence="9">
    <location>
        <begin position="464"/>
        <end position="812"/>
    </location>
</feature>
<feature type="transmembrane region" description="Helical" evidence="8">
    <location>
        <begin position="955"/>
        <end position="974"/>
    </location>
</feature>
<evidence type="ECO:0000313" key="11">
    <source>
        <dbReference type="EMBL" id="QDV24148.1"/>
    </source>
</evidence>
<proteinExistence type="predicted"/>
<feature type="coiled-coil region" evidence="6">
    <location>
        <begin position="853"/>
        <end position="891"/>
    </location>
</feature>
<dbReference type="Proteomes" id="UP000318017">
    <property type="component" value="Chromosome"/>
</dbReference>
<evidence type="ECO:0000259" key="9">
    <source>
        <dbReference type="Pfam" id="PF09822"/>
    </source>
</evidence>
<feature type="transmembrane region" description="Helical" evidence="8">
    <location>
        <begin position="142"/>
        <end position="161"/>
    </location>
</feature>